<dbReference type="SUPFAM" id="SSF47413">
    <property type="entry name" value="lambda repressor-like DNA-binding domains"/>
    <property type="match status" value="1"/>
</dbReference>
<dbReference type="PATRIC" id="fig|1028801.3.peg.2423"/>
<dbReference type="Pfam" id="PF13693">
    <property type="entry name" value="HTH_35"/>
    <property type="match status" value="1"/>
</dbReference>
<evidence type="ECO:0000313" key="7">
    <source>
        <dbReference type="EMBL" id="CDN54723.1"/>
    </source>
</evidence>
<accession>A0A068T8E1</accession>
<keyword evidence="2" id="KW-0805">Transcription regulation</keyword>
<evidence type="ECO:0000259" key="6">
    <source>
        <dbReference type="Pfam" id="PF13693"/>
    </source>
</evidence>
<name>A0A068T8E1_NEOGA</name>
<dbReference type="eggNOG" id="ENOG5032GCQ">
    <property type="taxonomic scope" value="Bacteria"/>
</dbReference>
<dbReference type="HOGENOM" id="CLU_2168271_0_0_5"/>
<dbReference type="EMBL" id="HG938355">
    <property type="protein sequence ID" value="CDN54723.1"/>
    <property type="molecule type" value="Genomic_DNA"/>
</dbReference>
<keyword evidence="3" id="KW-0238">DNA-binding</keyword>
<keyword evidence="4" id="KW-0804">Transcription</keyword>
<evidence type="ECO:0000256" key="1">
    <source>
        <dbReference type="ARBA" id="ARBA00006157"/>
    </source>
</evidence>
<proteinExistence type="inferred from homology"/>
<dbReference type="KEGG" id="ngl:RG1141_CH23850"/>
<feature type="domain" description="Ner winged helix-turn-helix DNA-binding" evidence="6">
    <location>
        <begin position="22"/>
        <end position="84"/>
    </location>
</feature>
<evidence type="ECO:0000256" key="5">
    <source>
        <dbReference type="SAM" id="MobiDB-lite"/>
    </source>
</evidence>
<dbReference type="RefSeq" id="WP_038544013.1">
    <property type="nucleotide sequence ID" value="NZ_HG938355.1"/>
</dbReference>
<sequence>MHRPQQADKKTRKPIDKIAEIATIKSKLLVAGLSLLDVDRTYQLPRGTAGTTLREPNAAGERAIAAALGTKPHLLWRSRYHGSGLRKSPQPRENYERPATMAQRQNGAAA</sequence>
<dbReference type="AlphaFoldDB" id="A0A068T8E1"/>
<evidence type="ECO:0000256" key="4">
    <source>
        <dbReference type="ARBA" id="ARBA00023163"/>
    </source>
</evidence>
<dbReference type="Proteomes" id="UP000028186">
    <property type="component" value="Chromosome I"/>
</dbReference>
<evidence type="ECO:0000256" key="2">
    <source>
        <dbReference type="ARBA" id="ARBA00023015"/>
    </source>
</evidence>
<dbReference type="InterPro" id="IPR038722">
    <property type="entry name" value="Ner_HTH_dom"/>
</dbReference>
<dbReference type="Gene3D" id="1.10.260.40">
    <property type="entry name" value="lambda repressor-like DNA-binding domains"/>
    <property type="match status" value="1"/>
</dbReference>
<organism evidence="7 8">
    <name type="scientific">Neorhizobium galegae bv. officinalis bv. officinalis str. HAMBI 1141</name>
    <dbReference type="NCBI Taxonomy" id="1028801"/>
    <lineage>
        <taxon>Bacteria</taxon>
        <taxon>Pseudomonadati</taxon>
        <taxon>Pseudomonadota</taxon>
        <taxon>Alphaproteobacteria</taxon>
        <taxon>Hyphomicrobiales</taxon>
        <taxon>Rhizobiaceae</taxon>
        <taxon>Rhizobium/Agrobacterium group</taxon>
        <taxon>Neorhizobium</taxon>
    </lineage>
</organism>
<dbReference type="GO" id="GO:0003677">
    <property type="term" value="F:DNA binding"/>
    <property type="evidence" value="ECO:0007669"/>
    <property type="project" value="UniProtKB-KW"/>
</dbReference>
<evidence type="ECO:0000313" key="8">
    <source>
        <dbReference type="Proteomes" id="UP000028186"/>
    </source>
</evidence>
<comment type="similarity">
    <text evidence="1">Belongs to the ner transcriptional regulatory family.</text>
</comment>
<protein>
    <recommendedName>
        <fullName evidence="6">Ner winged helix-turn-helix DNA-binding domain-containing protein</fullName>
    </recommendedName>
</protein>
<reference evidence="8" key="1">
    <citation type="journal article" date="2014" name="BMC Genomics">
        <title>Genome sequencing of two Neorhizobium galegae strains reveals a noeT gene responsible for the unusual acetylation of the nodulation factors.</title>
        <authorList>
            <person name="Osterman J."/>
            <person name="Marsh J."/>
            <person name="Laine P.K."/>
            <person name="Zeng Z."/>
            <person name="Alatalo E."/>
            <person name="Sullivan J.T."/>
            <person name="Young J.P."/>
            <person name="Thomas-Oates J."/>
            <person name="Paulin L."/>
            <person name="Lindstrom K."/>
        </authorList>
    </citation>
    <scope>NUCLEOTIDE SEQUENCE [LARGE SCALE GENOMIC DNA]</scope>
    <source>
        <strain evidence="8">HAMBI 1141</strain>
    </source>
</reference>
<feature type="region of interest" description="Disordered" evidence="5">
    <location>
        <begin position="79"/>
        <end position="110"/>
    </location>
</feature>
<evidence type="ECO:0000256" key="3">
    <source>
        <dbReference type="ARBA" id="ARBA00023125"/>
    </source>
</evidence>
<gene>
    <name evidence="7" type="ORF">RG1141_CH23850</name>
</gene>
<dbReference type="InterPro" id="IPR010982">
    <property type="entry name" value="Lambda_DNA-bd_dom_sf"/>
</dbReference>